<dbReference type="Gene3D" id="2.60.40.4070">
    <property type="match status" value="1"/>
</dbReference>
<feature type="domain" description="Secretion system C-terminal sorting" evidence="1">
    <location>
        <begin position="198"/>
        <end position="273"/>
    </location>
</feature>
<dbReference type="EMBL" id="UINC01130608">
    <property type="protein sequence ID" value="SVD11775.1"/>
    <property type="molecule type" value="Genomic_DNA"/>
</dbReference>
<dbReference type="InterPro" id="IPR026444">
    <property type="entry name" value="Secre_tail"/>
</dbReference>
<sequence length="276" mass="31396">TSDIAAMRYDCDGDGIEECWIGSLTEWNVLTGYWVNTYFDGDMNTYDVLTFSFVNEGLSRKKQTKLAHGWHDNLPKEFKYIQSVNRAFYFFDNVIVDGADINLGEWILAYNNGIIVGARQWNGEPIDVPVMGYDGYTATAGYCEVGDIPKFKLYRPGSGELINMSGEFSIWTNNLIWYAGTLEGGNTIPNTFRIGNPYPNPFNPVTTITYDVPLDCELELSIFDLQGRLVEKLIAGEVKAGYYEIQWNARMQASGIYFMRMRTPNTTMIRKLVLMK</sequence>
<dbReference type="NCBIfam" id="TIGR04183">
    <property type="entry name" value="Por_Secre_tail"/>
    <property type="match status" value="1"/>
</dbReference>
<accession>A0A382SQL0</accession>
<gene>
    <name evidence="2" type="ORF">METZ01_LOCUS364629</name>
</gene>
<reference evidence="2" key="1">
    <citation type="submission" date="2018-05" db="EMBL/GenBank/DDBJ databases">
        <authorList>
            <person name="Lanie J.A."/>
            <person name="Ng W.-L."/>
            <person name="Kazmierczak K.M."/>
            <person name="Andrzejewski T.M."/>
            <person name="Davidsen T.M."/>
            <person name="Wayne K.J."/>
            <person name="Tettelin H."/>
            <person name="Glass J.I."/>
            <person name="Rusch D."/>
            <person name="Podicherti R."/>
            <person name="Tsui H.-C.T."/>
            <person name="Winkler M.E."/>
        </authorList>
    </citation>
    <scope>NUCLEOTIDE SEQUENCE</scope>
</reference>
<dbReference type="Pfam" id="PF18962">
    <property type="entry name" value="Por_Secre_tail"/>
    <property type="match status" value="1"/>
</dbReference>
<organism evidence="2">
    <name type="scientific">marine metagenome</name>
    <dbReference type="NCBI Taxonomy" id="408172"/>
    <lineage>
        <taxon>unclassified sequences</taxon>
        <taxon>metagenomes</taxon>
        <taxon>ecological metagenomes</taxon>
    </lineage>
</organism>
<evidence type="ECO:0000259" key="1">
    <source>
        <dbReference type="Pfam" id="PF18962"/>
    </source>
</evidence>
<protein>
    <recommendedName>
        <fullName evidence="1">Secretion system C-terminal sorting domain-containing protein</fullName>
    </recommendedName>
</protein>
<name>A0A382SQL0_9ZZZZ</name>
<evidence type="ECO:0000313" key="2">
    <source>
        <dbReference type="EMBL" id="SVD11775.1"/>
    </source>
</evidence>
<proteinExistence type="predicted"/>
<feature type="non-terminal residue" evidence="2">
    <location>
        <position position="1"/>
    </location>
</feature>
<dbReference type="AlphaFoldDB" id="A0A382SQL0"/>